<comment type="caution">
    <text evidence="3">The sequence shown here is derived from an EMBL/GenBank/DDBJ whole genome shotgun (WGS) entry which is preliminary data.</text>
</comment>
<evidence type="ECO:0000313" key="3">
    <source>
        <dbReference type="EMBL" id="CCI44354.1"/>
    </source>
</evidence>
<feature type="transmembrane region" description="Helical" evidence="2">
    <location>
        <begin position="28"/>
        <end position="48"/>
    </location>
</feature>
<evidence type="ECO:0000313" key="4">
    <source>
        <dbReference type="Proteomes" id="UP000053237"/>
    </source>
</evidence>
<dbReference type="EMBL" id="CAIX01000068">
    <property type="protein sequence ID" value="CCI44354.1"/>
    <property type="molecule type" value="Genomic_DNA"/>
</dbReference>
<feature type="region of interest" description="Disordered" evidence="1">
    <location>
        <begin position="311"/>
        <end position="359"/>
    </location>
</feature>
<protein>
    <recommendedName>
        <fullName evidence="5">Thioredoxin domain-containing protein</fullName>
    </recommendedName>
</protein>
<keyword evidence="2" id="KW-0472">Membrane</keyword>
<name>A0A024GC63_9STRA</name>
<feature type="compositionally biased region" description="Acidic residues" evidence="1">
    <location>
        <begin position="339"/>
        <end position="359"/>
    </location>
</feature>
<evidence type="ECO:0000256" key="1">
    <source>
        <dbReference type="SAM" id="MobiDB-lite"/>
    </source>
</evidence>
<dbReference type="OrthoDB" id="155590at2759"/>
<keyword evidence="2" id="KW-1133">Transmembrane helix</keyword>
<proteinExistence type="predicted"/>
<accession>A0A024GC63</accession>
<evidence type="ECO:0008006" key="5">
    <source>
        <dbReference type="Google" id="ProtNLM"/>
    </source>
</evidence>
<dbReference type="Proteomes" id="UP000053237">
    <property type="component" value="Unassembled WGS sequence"/>
</dbReference>
<dbReference type="InParanoid" id="A0A024GC63"/>
<organism evidence="3 4">
    <name type="scientific">Albugo candida</name>
    <dbReference type="NCBI Taxonomy" id="65357"/>
    <lineage>
        <taxon>Eukaryota</taxon>
        <taxon>Sar</taxon>
        <taxon>Stramenopiles</taxon>
        <taxon>Oomycota</taxon>
        <taxon>Peronosporomycetes</taxon>
        <taxon>Albuginales</taxon>
        <taxon>Albuginaceae</taxon>
        <taxon>Albugo</taxon>
    </lineage>
</organism>
<dbReference type="AlphaFoldDB" id="A0A024GC63"/>
<evidence type="ECO:0000256" key="2">
    <source>
        <dbReference type="SAM" id="Phobius"/>
    </source>
</evidence>
<reference evidence="3 4" key="1">
    <citation type="submission" date="2012-05" db="EMBL/GenBank/DDBJ databases">
        <title>Recombination and specialization in a pathogen metapopulation.</title>
        <authorList>
            <person name="Gardiner A."/>
            <person name="Kemen E."/>
            <person name="Schultz-Larsen T."/>
            <person name="MacLean D."/>
            <person name="Van Oosterhout C."/>
            <person name="Jones J.D.G."/>
        </authorList>
    </citation>
    <scope>NUCLEOTIDE SEQUENCE [LARGE SCALE GENOMIC DNA]</scope>
    <source>
        <strain evidence="3 4">Ac Nc2</strain>
    </source>
</reference>
<sequence>MRSKRSSGNVSDAKGFKLFMKNRMWREYWYVVAAMCGIILALFGGAILKYMSMKEHVHHIESTDEVMMQRVFFSNESWVVLCAKPNDPIPEVFDKASKTLNSKCSVGVMDCTQKFPSSRQSVLNRFQIRSSIQPTIFTVSNGEKPEQIFLNYLQSSKGLIRRAFKQIRKRAIQVRNSSQFLSKCLEKAVCVLVLRSNQGRLTTYERRWMQKVMNANRDTQFVWLDSRRIKLSLESVKENEHKMGIPQYEEHTHRMVLFRKEPKQVSPSGVSVKVYDNIFDYMPVRDFIKKYVDPNISLNALDKVPRLFKRAKRSEQSSTSKGADNRDDDDLYFAKKSDADEDDVDKEEIEELSLDDTEE</sequence>
<keyword evidence="4" id="KW-1185">Reference proteome</keyword>
<keyword evidence="2" id="KW-0812">Transmembrane</keyword>
<gene>
    <name evidence="3" type="ORF">BN9_051630</name>
</gene>